<keyword evidence="3" id="KW-1185">Reference proteome</keyword>
<feature type="transmembrane region" description="Helical" evidence="1">
    <location>
        <begin position="96"/>
        <end position="117"/>
    </location>
</feature>
<evidence type="ECO:0000313" key="2">
    <source>
        <dbReference type="EMBL" id="MBV7259695.1"/>
    </source>
</evidence>
<dbReference type="AlphaFoldDB" id="A0A9X1F3P0"/>
<feature type="transmembrane region" description="Helical" evidence="1">
    <location>
        <begin position="12"/>
        <end position="32"/>
    </location>
</feature>
<feature type="transmembrane region" description="Helical" evidence="1">
    <location>
        <begin position="71"/>
        <end position="89"/>
    </location>
</feature>
<reference evidence="2" key="1">
    <citation type="submission" date="2021-04" db="EMBL/GenBank/DDBJ databases">
        <authorList>
            <person name="Pira H."/>
            <person name="Risdian C."/>
            <person name="Wink J."/>
        </authorList>
    </citation>
    <scope>NUCLEOTIDE SEQUENCE</scope>
    <source>
        <strain evidence="2">WH158</strain>
    </source>
</reference>
<evidence type="ECO:0000256" key="1">
    <source>
        <dbReference type="SAM" id="Phobius"/>
    </source>
</evidence>
<evidence type="ECO:0000313" key="3">
    <source>
        <dbReference type="Proteomes" id="UP001138681"/>
    </source>
</evidence>
<proteinExistence type="predicted"/>
<sequence length="328" mass="35326">MYAPPTPPNTAGSGFLLGMLATMLGAFAYLVYGPGIDEGYAGFGVLFAIPFALGALVGGLGWASYNTVGCILAPIVLFAILFPLVYFGVGEGLVCIMMVLPFWLVGGIGGALAGLIIKIRREEAEREAASGTRLKISAALTLPFALIYAEEMSPPEWQERSVTRTVTIAASAEEVWPMLVAIPDIAGDEGKATFTHDVIGIPRPSDAALVERESGLVREAEWGPNIRFEEHVDEIVEGERIAWSFVFPDESVQAHTDKHINPDGPVVKIARGGYTLSDTGNGEVELTLTTQYQMRTRLGWYFGLWGEVLLGDVHDNVLEVIKVRAEAG</sequence>
<name>A0A9X1F3P0_9SPHN</name>
<feature type="transmembrane region" description="Helical" evidence="1">
    <location>
        <begin position="44"/>
        <end position="65"/>
    </location>
</feature>
<dbReference type="Proteomes" id="UP001138681">
    <property type="component" value="Unassembled WGS sequence"/>
</dbReference>
<comment type="caution">
    <text evidence="2">The sequence shown here is derived from an EMBL/GenBank/DDBJ whole genome shotgun (WGS) entry which is preliminary data.</text>
</comment>
<keyword evidence="1" id="KW-0812">Transmembrane</keyword>
<organism evidence="2 3">
    <name type="scientific">Erythrobacter crassostreae</name>
    <dbReference type="NCBI Taxonomy" id="2828328"/>
    <lineage>
        <taxon>Bacteria</taxon>
        <taxon>Pseudomonadati</taxon>
        <taxon>Pseudomonadota</taxon>
        <taxon>Alphaproteobacteria</taxon>
        <taxon>Sphingomonadales</taxon>
        <taxon>Erythrobacteraceae</taxon>
        <taxon>Erythrobacter/Porphyrobacter group</taxon>
        <taxon>Erythrobacter</taxon>
    </lineage>
</organism>
<dbReference type="RefSeq" id="WP_218404892.1">
    <property type="nucleotide sequence ID" value="NZ_JAGSPC010000001.1"/>
</dbReference>
<dbReference type="EMBL" id="JAGSPC010000001">
    <property type="protein sequence ID" value="MBV7259695.1"/>
    <property type="molecule type" value="Genomic_DNA"/>
</dbReference>
<accession>A0A9X1F3P0</accession>
<gene>
    <name evidence="2" type="ORF">KCG46_08945</name>
</gene>
<protein>
    <recommendedName>
        <fullName evidence="4">Polyketide cyclase / dehydrase and lipid transport</fullName>
    </recommendedName>
</protein>
<keyword evidence="1" id="KW-1133">Transmembrane helix</keyword>
<keyword evidence="1" id="KW-0472">Membrane</keyword>
<evidence type="ECO:0008006" key="4">
    <source>
        <dbReference type="Google" id="ProtNLM"/>
    </source>
</evidence>